<dbReference type="AlphaFoldDB" id="A6TQJ1"/>
<dbReference type="Proteomes" id="UP000001572">
    <property type="component" value="Chromosome"/>
</dbReference>
<evidence type="ECO:0000259" key="6">
    <source>
        <dbReference type="PROSITE" id="PS50126"/>
    </source>
</evidence>
<dbReference type="InterPro" id="IPR012340">
    <property type="entry name" value="NA-bd_OB-fold"/>
</dbReference>
<dbReference type="STRING" id="293826.Amet_2302"/>
<dbReference type="GO" id="GO:0003723">
    <property type="term" value="F:RNA binding"/>
    <property type="evidence" value="ECO:0007669"/>
    <property type="project" value="UniProtKB-KW"/>
</dbReference>
<keyword evidence="8" id="KW-1185">Reference proteome</keyword>
<proteinExistence type="predicted"/>
<dbReference type="InterPro" id="IPR003029">
    <property type="entry name" value="S1_domain"/>
</dbReference>
<dbReference type="CDD" id="cd04453">
    <property type="entry name" value="S1_RNase_E"/>
    <property type="match status" value="1"/>
</dbReference>
<accession>A6TQJ1</accession>
<dbReference type="InterPro" id="IPR004659">
    <property type="entry name" value="RNase_E/G"/>
</dbReference>
<gene>
    <name evidence="7" type="ordered locus">Amet_2302</name>
</gene>
<sequence>MNQIIASVSLIETKVALLEGQELVELYIDRKNSRRIVGNIYKGRVINVLPGMEAAFVDIGLEKNAFLYVKDALSEEMFNQDVTKLKDLNIRELVKPGQEIVVQVIKEPISSKGARVTRNITLPGRYLVLMPYTDYVGVSRQIGNTAERDRLKSEIEEIKPANMGIIVRTVAAGKEKEDFKDDIKFLLKLWLKIEKDKKLGYPPKTIYKDFDILNRTIRDTFTKSIERFVIDSPEAYQQSLELVELISPHLKDKLKLYEEPIDIFEYYGIESQIQKALEKKIWLQSGGYIIIDLTEALTVIDVNTGKYVGSIDLEDTVFKTNMEATKEIAKQLRLRNIGGIIIMDFIDMTNPNQKQKVLELLEKELSKDRTRTKVLGMTQLGLVEMTRKKVRDRIESTLQTKCPTCEGTGRILCEQTMLTKLEKMMIRTQKHTNAAAAIVDVNPNTYEAMMVYRTVIEEIELQTNIKVYFNKSSALSFDDLKVRSIGSIEMIQKLVDQKYS</sequence>
<evidence type="ECO:0000256" key="5">
    <source>
        <dbReference type="ARBA" id="ARBA00022884"/>
    </source>
</evidence>
<evidence type="ECO:0000256" key="2">
    <source>
        <dbReference type="ARBA" id="ARBA00022723"/>
    </source>
</evidence>
<dbReference type="SMART" id="SM00316">
    <property type="entry name" value="S1"/>
    <property type="match status" value="1"/>
</dbReference>
<dbReference type="GO" id="GO:0005737">
    <property type="term" value="C:cytoplasm"/>
    <property type="evidence" value="ECO:0007669"/>
    <property type="project" value="TreeGrafter"/>
</dbReference>
<dbReference type="InterPro" id="IPR019307">
    <property type="entry name" value="RNA-bd_AU-1/RNase_E/G"/>
</dbReference>
<dbReference type="HOGENOM" id="CLU_003468_5_3_9"/>
<organism evidence="7 8">
    <name type="scientific">Alkaliphilus metalliredigens (strain QYMF)</name>
    <dbReference type="NCBI Taxonomy" id="293826"/>
    <lineage>
        <taxon>Bacteria</taxon>
        <taxon>Bacillati</taxon>
        <taxon>Bacillota</taxon>
        <taxon>Clostridia</taxon>
        <taxon>Peptostreptococcales</taxon>
        <taxon>Natronincolaceae</taxon>
        <taxon>Alkaliphilus</taxon>
    </lineage>
</organism>
<keyword evidence="2" id="KW-0479">Metal-binding</keyword>
<dbReference type="GO" id="GO:0046872">
    <property type="term" value="F:metal ion binding"/>
    <property type="evidence" value="ECO:0007669"/>
    <property type="project" value="UniProtKB-KW"/>
</dbReference>
<keyword evidence="5" id="KW-0694">RNA-binding</keyword>
<dbReference type="eggNOG" id="COG1530">
    <property type="taxonomic scope" value="Bacteria"/>
</dbReference>
<dbReference type="Gene3D" id="3.40.1260.20">
    <property type="entry name" value="Ribonuclease E, catalytic domain"/>
    <property type="match status" value="1"/>
</dbReference>
<dbReference type="GO" id="GO:0006364">
    <property type="term" value="P:rRNA processing"/>
    <property type="evidence" value="ECO:0007669"/>
    <property type="project" value="TreeGrafter"/>
</dbReference>
<dbReference type="RefSeq" id="WP_012063434.1">
    <property type="nucleotide sequence ID" value="NC_009633.1"/>
</dbReference>
<evidence type="ECO:0000313" key="7">
    <source>
        <dbReference type="EMBL" id="ABR48459.1"/>
    </source>
</evidence>
<dbReference type="PANTHER" id="PTHR30001">
    <property type="entry name" value="RIBONUCLEASE"/>
    <property type="match status" value="1"/>
</dbReference>
<dbReference type="OrthoDB" id="9804278at2"/>
<dbReference type="PROSITE" id="PS50126">
    <property type="entry name" value="S1"/>
    <property type="match status" value="1"/>
</dbReference>
<dbReference type="KEGG" id="amt:Amet_2302"/>
<dbReference type="GO" id="GO:0004540">
    <property type="term" value="F:RNA nuclease activity"/>
    <property type="evidence" value="ECO:0007669"/>
    <property type="project" value="InterPro"/>
</dbReference>
<dbReference type="Pfam" id="PF10150">
    <property type="entry name" value="RNase_E_G"/>
    <property type="match status" value="1"/>
</dbReference>
<comment type="cofactor">
    <cofactor evidence="1">
        <name>Mg(2+)</name>
        <dbReference type="ChEBI" id="CHEBI:18420"/>
    </cofactor>
</comment>
<dbReference type="NCBIfam" id="TIGR00757">
    <property type="entry name" value="RNaseEG"/>
    <property type="match status" value="1"/>
</dbReference>
<dbReference type="GO" id="GO:0016787">
    <property type="term" value="F:hydrolase activity"/>
    <property type="evidence" value="ECO:0007669"/>
    <property type="project" value="UniProtKB-KW"/>
</dbReference>
<evidence type="ECO:0000256" key="4">
    <source>
        <dbReference type="ARBA" id="ARBA00022842"/>
    </source>
</evidence>
<feature type="domain" description="S1 motif" evidence="6">
    <location>
        <begin position="38"/>
        <end position="125"/>
    </location>
</feature>
<reference evidence="8" key="1">
    <citation type="journal article" date="2016" name="Genome Announc.">
        <title>Complete genome sequence of Alkaliphilus metalliredigens strain QYMF, an alkaliphilic and metal-reducing bacterium isolated from borax-contaminated leachate ponds.</title>
        <authorList>
            <person name="Hwang C."/>
            <person name="Copeland A."/>
            <person name="Lucas S."/>
            <person name="Lapidus A."/>
            <person name="Barry K."/>
            <person name="Detter J.C."/>
            <person name="Glavina Del Rio T."/>
            <person name="Hammon N."/>
            <person name="Israni S."/>
            <person name="Dalin E."/>
            <person name="Tice H."/>
            <person name="Pitluck S."/>
            <person name="Chertkov O."/>
            <person name="Brettin T."/>
            <person name="Bruce D."/>
            <person name="Han C."/>
            <person name="Schmutz J."/>
            <person name="Larimer F."/>
            <person name="Land M.L."/>
            <person name="Hauser L."/>
            <person name="Kyrpides N."/>
            <person name="Mikhailova N."/>
            <person name="Ye Q."/>
            <person name="Zhou J."/>
            <person name="Richardson P."/>
            <person name="Fields M.W."/>
        </authorList>
    </citation>
    <scope>NUCLEOTIDE SEQUENCE [LARGE SCALE GENOMIC DNA]</scope>
    <source>
        <strain evidence="8">QYMF</strain>
    </source>
</reference>
<evidence type="ECO:0000256" key="3">
    <source>
        <dbReference type="ARBA" id="ARBA00022801"/>
    </source>
</evidence>
<dbReference type="SUPFAM" id="SSF50249">
    <property type="entry name" value="Nucleic acid-binding proteins"/>
    <property type="match status" value="1"/>
</dbReference>
<evidence type="ECO:0000256" key="1">
    <source>
        <dbReference type="ARBA" id="ARBA00001946"/>
    </source>
</evidence>
<evidence type="ECO:0000313" key="8">
    <source>
        <dbReference type="Proteomes" id="UP000001572"/>
    </source>
</evidence>
<protein>
    <submittedName>
        <fullName evidence="7">Ribonuclease, Rne/Rng family</fullName>
    </submittedName>
</protein>
<dbReference type="PANTHER" id="PTHR30001:SF0">
    <property type="entry name" value="RIBONUCLEASE G"/>
    <property type="match status" value="1"/>
</dbReference>
<dbReference type="Gene3D" id="2.40.50.140">
    <property type="entry name" value="Nucleic acid-binding proteins"/>
    <property type="match status" value="1"/>
</dbReference>
<dbReference type="EMBL" id="CP000724">
    <property type="protein sequence ID" value="ABR48459.1"/>
    <property type="molecule type" value="Genomic_DNA"/>
</dbReference>
<keyword evidence="4" id="KW-0460">Magnesium</keyword>
<keyword evidence="3" id="KW-0378">Hydrolase</keyword>
<name>A6TQJ1_ALKMQ</name>